<reference evidence="1" key="2">
    <citation type="submission" date="2021-04" db="EMBL/GenBank/DDBJ databases">
        <authorList>
            <person name="Liu J."/>
        </authorList>
    </citation>
    <scope>NUCLEOTIDE SEQUENCE</scope>
    <source>
        <strain evidence="1">BAD-6</strain>
    </source>
</reference>
<sequence length="51" mass="6245">MKEPKKVTRLLNEKREFRNAVKTGIIQQLYKEDYLTQAQYSKLLKRTKRFN</sequence>
<protein>
    <submittedName>
        <fullName evidence="1">Uncharacterized protein</fullName>
    </submittedName>
</protein>
<name>A0A8J7VZL3_9FIRM</name>
<evidence type="ECO:0000313" key="2">
    <source>
        <dbReference type="Proteomes" id="UP000675664"/>
    </source>
</evidence>
<dbReference type="AlphaFoldDB" id="A0A8J7VZL3"/>
<comment type="caution">
    <text evidence="1">The sequence shown here is derived from an EMBL/GenBank/DDBJ whole genome shotgun (WGS) entry which is preliminary data.</text>
</comment>
<reference evidence="1" key="1">
    <citation type="submission" date="2021-04" db="EMBL/GenBank/DDBJ databases">
        <title>Sinoanaerobacter chloroacetimidivorans sp. nov., an obligate anaerobic bacterium isolated from anaerobic sludge.</title>
        <authorList>
            <person name="Bao Y."/>
        </authorList>
    </citation>
    <scope>NUCLEOTIDE SEQUENCE</scope>
    <source>
        <strain evidence="1">BAD-6</strain>
    </source>
</reference>
<organism evidence="1 2">
    <name type="scientific">Sinanaerobacter chloroacetimidivorans</name>
    <dbReference type="NCBI Taxonomy" id="2818044"/>
    <lineage>
        <taxon>Bacteria</taxon>
        <taxon>Bacillati</taxon>
        <taxon>Bacillota</taxon>
        <taxon>Clostridia</taxon>
        <taxon>Peptostreptococcales</taxon>
        <taxon>Anaerovoracaceae</taxon>
        <taxon>Sinanaerobacter</taxon>
    </lineage>
</organism>
<gene>
    <name evidence="1" type="ORF">KCX82_03295</name>
</gene>
<dbReference type="Proteomes" id="UP000675664">
    <property type="component" value="Unassembled WGS sequence"/>
</dbReference>
<dbReference type="RefSeq" id="WP_227017026.1">
    <property type="nucleotide sequence ID" value="NZ_JAGSND010000002.1"/>
</dbReference>
<dbReference type="EMBL" id="JAGSND010000002">
    <property type="protein sequence ID" value="MBR0596893.1"/>
    <property type="molecule type" value="Genomic_DNA"/>
</dbReference>
<proteinExistence type="predicted"/>
<evidence type="ECO:0000313" key="1">
    <source>
        <dbReference type="EMBL" id="MBR0596893.1"/>
    </source>
</evidence>
<accession>A0A8J7VZL3</accession>
<keyword evidence="2" id="KW-1185">Reference proteome</keyword>